<evidence type="ECO:0000313" key="1">
    <source>
        <dbReference type="EMBL" id="MDE8654287.1"/>
    </source>
</evidence>
<name>A0ABT5WWN9_9SPHN</name>
<evidence type="ECO:0000313" key="2">
    <source>
        <dbReference type="Proteomes" id="UP001216253"/>
    </source>
</evidence>
<dbReference type="Pfam" id="PF12487">
    <property type="entry name" value="DUF3703"/>
    <property type="match status" value="1"/>
</dbReference>
<accession>A0ABT5WWN9</accession>
<protein>
    <submittedName>
        <fullName evidence="1">DUF3703 domain-containing protein</fullName>
    </submittedName>
</protein>
<proteinExistence type="predicted"/>
<dbReference type="EMBL" id="JARESE010000077">
    <property type="protein sequence ID" value="MDE8654287.1"/>
    <property type="molecule type" value="Genomic_DNA"/>
</dbReference>
<keyword evidence="2" id="KW-1185">Reference proteome</keyword>
<sequence length="116" mass="12509">MRDAIAAALAREYAAAKAATDEGATDITWHHLERAHILAQTAFVPHIVSHWRMLRLALAERDGREAAGQLVRLALAPLGNLTGRLPIGNTGRSTVSAFAPMDIPPDLEAILERRAA</sequence>
<dbReference type="InterPro" id="IPR022172">
    <property type="entry name" value="DUF3703"/>
</dbReference>
<dbReference type="RefSeq" id="WP_275230416.1">
    <property type="nucleotide sequence ID" value="NZ_JARESE010000077.1"/>
</dbReference>
<dbReference type="Proteomes" id="UP001216253">
    <property type="component" value="Unassembled WGS sequence"/>
</dbReference>
<organism evidence="1 2">
    <name type="scientific">Novosphingobium album</name>
    <name type="common">ex Liu et al. 2023</name>
    <dbReference type="NCBI Taxonomy" id="3031130"/>
    <lineage>
        <taxon>Bacteria</taxon>
        <taxon>Pseudomonadati</taxon>
        <taxon>Pseudomonadota</taxon>
        <taxon>Alphaproteobacteria</taxon>
        <taxon>Sphingomonadales</taxon>
        <taxon>Sphingomonadaceae</taxon>
        <taxon>Novosphingobium</taxon>
    </lineage>
</organism>
<reference evidence="1 2" key="1">
    <citation type="submission" date="2023-03" db="EMBL/GenBank/DDBJ databases">
        <title>NovoSphingobium album sp. nov. isolated from polycyclic aromatic hydrocarbons- and heavy-metal polluted soil.</title>
        <authorList>
            <person name="Liu Z."/>
            <person name="Wang K."/>
        </authorList>
    </citation>
    <scope>NUCLEOTIDE SEQUENCE [LARGE SCALE GENOMIC DNA]</scope>
    <source>
        <strain evidence="1 2">H3SJ31-1</strain>
    </source>
</reference>
<gene>
    <name evidence="1" type="ORF">PYV00_21555</name>
</gene>
<comment type="caution">
    <text evidence="1">The sequence shown here is derived from an EMBL/GenBank/DDBJ whole genome shotgun (WGS) entry which is preliminary data.</text>
</comment>